<dbReference type="Proteomes" id="UP000237749">
    <property type="component" value="Unassembled WGS sequence"/>
</dbReference>
<dbReference type="RefSeq" id="WP_104435509.1">
    <property type="nucleotide sequence ID" value="NZ_PTJA01000002.1"/>
</dbReference>
<comment type="caution">
    <text evidence="8">The sequence shown here is derived from an EMBL/GenBank/DDBJ whole genome shotgun (WGS) entry which is preliminary data.</text>
</comment>
<keyword evidence="3" id="KW-0813">Transport</keyword>
<feature type="domain" description="Solute-binding protein family 5" evidence="7">
    <location>
        <begin position="104"/>
        <end position="498"/>
    </location>
</feature>
<dbReference type="CDD" id="cd08504">
    <property type="entry name" value="PBP2_OppA"/>
    <property type="match status" value="1"/>
</dbReference>
<feature type="signal peptide" evidence="6">
    <location>
        <begin position="1"/>
        <end position="21"/>
    </location>
</feature>
<dbReference type="GO" id="GO:0030313">
    <property type="term" value="C:cell envelope"/>
    <property type="evidence" value="ECO:0007669"/>
    <property type="project" value="UniProtKB-SubCell"/>
</dbReference>
<evidence type="ECO:0000256" key="1">
    <source>
        <dbReference type="ARBA" id="ARBA00004196"/>
    </source>
</evidence>
<dbReference type="PROSITE" id="PS51257">
    <property type="entry name" value="PROKAR_LIPOPROTEIN"/>
    <property type="match status" value="1"/>
</dbReference>
<evidence type="ECO:0000256" key="5">
    <source>
        <dbReference type="SAM" id="MobiDB-lite"/>
    </source>
</evidence>
<sequence>MKSKKILSMLIVSGLVVSSLAGCGGSSGKSTGGNTAETQKTAQSDKKGPNGETLASEQVAHGQQFNVITFDTAQVGDSESGSFFLATCEGLFRENKGVIENAGCEKYEVSDDGLTYTFHLRKNKWSDGVEVVASQYKDAVERVLNADLACAYSFFAFPIKNAEKYYNKECGFDQVGVEVVDDYTLKFTLEAPEPYFVDKLSYTVFYPVRVDNIEKYGDTYGTDAMQTLSCGPYMVQEYTANQSTVLVKNPEYWDAENVYLDQIDLQQVDETATQFQLFEAGQLDYVAASGDYLKKWDQAASEGKCQLYTDGDVASQYFAFNTQESCPSGLMQNAKIRKAVAYTFDSQTFIDSVYNSRYTAAYGLVTPNIKVGDKEYRSEVAEPIKEEYSEYANNPEKLKALFHEGLKELGKDTDDLSTITLQFLGYGETTIEKDIEQYVVQRIQDNLGVKVNLNIVGDFGLAHAAQVAGEFDLCMQVWGADYNDPMTFIDIFRTGGSSNYGKYSSEKYDQVLDQLSKEQDNDKRIKLYGDAESILIKDDAAIKPLLYRDKHSYISNRLHGFQYPVFGGKHEFKYAYIVEE</sequence>
<organism evidence="8 9">
    <name type="scientific">Lacrimispora xylanisolvens</name>
    <dbReference type="NCBI Taxonomy" id="384636"/>
    <lineage>
        <taxon>Bacteria</taxon>
        <taxon>Bacillati</taxon>
        <taxon>Bacillota</taxon>
        <taxon>Clostridia</taxon>
        <taxon>Lachnospirales</taxon>
        <taxon>Lachnospiraceae</taxon>
        <taxon>Lacrimispora</taxon>
    </lineage>
</organism>
<evidence type="ECO:0000313" key="9">
    <source>
        <dbReference type="Proteomes" id="UP000237749"/>
    </source>
</evidence>
<dbReference type="PIRSF" id="PIRSF002741">
    <property type="entry name" value="MppA"/>
    <property type="match status" value="1"/>
</dbReference>
<protein>
    <submittedName>
        <fullName evidence="8">Oligopeptide transport system substrate-binding protein</fullName>
    </submittedName>
</protein>
<dbReference type="SUPFAM" id="SSF53850">
    <property type="entry name" value="Periplasmic binding protein-like II"/>
    <property type="match status" value="1"/>
</dbReference>
<evidence type="ECO:0000256" key="2">
    <source>
        <dbReference type="ARBA" id="ARBA00005695"/>
    </source>
</evidence>
<dbReference type="InterPro" id="IPR039424">
    <property type="entry name" value="SBP_5"/>
</dbReference>
<evidence type="ECO:0000256" key="4">
    <source>
        <dbReference type="ARBA" id="ARBA00022729"/>
    </source>
</evidence>
<dbReference type="PANTHER" id="PTHR30290">
    <property type="entry name" value="PERIPLASMIC BINDING COMPONENT OF ABC TRANSPORTER"/>
    <property type="match status" value="1"/>
</dbReference>
<name>A0A2S6HXN7_9FIRM</name>
<keyword evidence="9" id="KW-1185">Reference proteome</keyword>
<evidence type="ECO:0000259" key="7">
    <source>
        <dbReference type="Pfam" id="PF00496"/>
    </source>
</evidence>
<dbReference type="GO" id="GO:0043190">
    <property type="term" value="C:ATP-binding cassette (ABC) transporter complex"/>
    <property type="evidence" value="ECO:0007669"/>
    <property type="project" value="InterPro"/>
</dbReference>
<keyword evidence="4 6" id="KW-0732">Signal</keyword>
<dbReference type="Gene3D" id="3.90.76.10">
    <property type="entry name" value="Dipeptide-binding Protein, Domain 1"/>
    <property type="match status" value="1"/>
</dbReference>
<dbReference type="OrthoDB" id="9772924at2"/>
<dbReference type="GO" id="GO:1904680">
    <property type="term" value="F:peptide transmembrane transporter activity"/>
    <property type="evidence" value="ECO:0007669"/>
    <property type="project" value="TreeGrafter"/>
</dbReference>
<dbReference type="Pfam" id="PF00496">
    <property type="entry name" value="SBP_bac_5"/>
    <property type="match status" value="1"/>
</dbReference>
<gene>
    <name evidence="8" type="ORF">BXY41_102427</name>
</gene>
<evidence type="ECO:0000256" key="6">
    <source>
        <dbReference type="SAM" id="SignalP"/>
    </source>
</evidence>
<proteinExistence type="inferred from homology"/>
<dbReference type="PANTHER" id="PTHR30290:SF10">
    <property type="entry name" value="PERIPLASMIC OLIGOPEPTIDE-BINDING PROTEIN-RELATED"/>
    <property type="match status" value="1"/>
</dbReference>
<dbReference type="GO" id="GO:0042597">
    <property type="term" value="C:periplasmic space"/>
    <property type="evidence" value="ECO:0007669"/>
    <property type="project" value="UniProtKB-ARBA"/>
</dbReference>
<dbReference type="EMBL" id="PTJA01000002">
    <property type="protein sequence ID" value="PPK82737.1"/>
    <property type="molecule type" value="Genomic_DNA"/>
</dbReference>
<reference evidence="8 9" key="1">
    <citation type="submission" date="2018-02" db="EMBL/GenBank/DDBJ databases">
        <title>Genomic Encyclopedia of Archaeal and Bacterial Type Strains, Phase II (KMG-II): from individual species to whole genera.</title>
        <authorList>
            <person name="Goeker M."/>
        </authorList>
    </citation>
    <scope>NUCLEOTIDE SEQUENCE [LARGE SCALE GENOMIC DNA]</scope>
    <source>
        <strain evidence="8 9">DSM 3808</strain>
    </source>
</reference>
<dbReference type="AlphaFoldDB" id="A0A2S6HXN7"/>
<dbReference type="GO" id="GO:0015833">
    <property type="term" value="P:peptide transport"/>
    <property type="evidence" value="ECO:0007669"/>
    <property type="project" value="TreeGrafter"/>
</dbReference>
<dbReference type="InterPro" id="IPR030678">
    <property type="entry name" value="Peptide/Ni-bd"/>
</dbReference>
<feature type="chain" id="PRO_5039342946" evidence="6">
    <location>
        <begin position="22"/>
        <end position="580"/>
    </location>
</feature>
<comment type="subcellular location">
    <subcellularLocation>
        <location evidence="1">Cell envelope</location>
    </subcellularLocation>
</comment>
<dbReference type="InterPro" id="IPR000914">
    <property type="entry name" value="SBP_5_dom"/>
</dbReference>
<evidence type="ECO:0000256" key="3">
    <source>
        <dbReference type="ARBA" id="ARBA00022448"/>
    </source>
</evidence>
<feature type="region of interest" description="Disordered" evidence="5">
    <location>
        <begin position="26"/>
        <end position="56"/>
    </location>
</feature>
<comment type="similarity">
    <text evidence="2">Belongs to the bacterial solute-binding protein 5 family.</text>
</comment>
<accession>A0A2S6HXN7</accession>
<dbReference type="Gene3D" id="3.10.105.10">
    <property type="entry name" value="Dipeptide-binding Protein, Domain 3"/>
    <property type="match status" value="1"/>
</dbReference>
<dbReference type="Gene3D" id="3.40.190.10">
    <property type="entry name" value="Periplasmic binding protein-like II"/>
    <property type="match status" value="1"/>
</dbReference>
<evidence type="ECO:0000313" key="8">
    <source>
        <dbReference type="EMBL" id="PPK82737.1"/>
    </source>
</evidence>